<keyword evidence="10" id="KW-0007">Acetylation</keyword>
<dbReference type="OrthoDB" id="10063829at2759"/>
<comment type="similarity">
    <text evidence="3">Belongs to the complex I NDUFA7 subunit family.</text>
</comment>
<evidence type="ECO:0000256" key="12">
    <source>
        <dbReference type="ARBA" id="ARBA00023136"/>
    </source>
</evidence>
<evidence type="ECO:0000256" key="7">
    <source>
        <dbReference type="ARBA" id="ARBA00022660"/>
    </source>
</evidence>
<evidence type="ECO:0000256" key="4">
    <source>
        <dbReference type="ARBA" id="ARBA00011533"/>
    </source>
</evidence>
<comment type="function">
    <text evidence="1">Accessory subunit of the mitochondrial membrane respiratory chain NADH dehydrogenase (Complex I), that is believed not to be involved in catalysis. Complex I functions in the transfer of electrons from NADH to the respiratory chain. The immediate electron acceptor for the enzyme is believed to be ubiquinone.</text>
</comment>
<dbReference type="AlphaFoldDB" id="A0A7R9L9R0"/>
<dbReference type="Pfam" id="PF07347">
    <property type="entry name" value="CI-B14_5a"/>
    <property type="match status" value="1"/>
</dbReference>
<dbReference type="InterPro" id="IPR009947">
    <property type="entry name" value="NDUA7"/>
</dbReference>
<sequence length="113" mass="12542">MSASYHRDVGPVIQMIRAFLRGRSWNEQLRIPQHLSPRPSPQPELPGGPSHKTSANHYYTRDARRLVEPPVQVVMSTSKELSAGHAGDGEDANNSLSTSHTKAPKPGLTHRWD</sequence>
<evidence type="ECO:0000256" key="1">
    <source>
        <dbReference type="ARBA" id="ARBA00003195"/>
    </source>
</evidence>
<evidence type="ECO:0000256" key="11">
    <source>
        <dbReference type="ARBA" id="ARBA00023128"/>
    </source>
</evidence>
<evidence type="ECO:0000256" key="8">
    <source>
        <dbReference type="ARBA" id="ARBA00022792"/>
    </source>
</evidence>
<keyword evidence="8" id="KW-0999">Mitochondrion inner membrane</keyword>
<gene>
    <name evidence="16" type="ORF">ONB1V03_LOCUS963</name>
</gene>
<name>A0A7R9L9R0_9ACAR</name>
<evidence type="ECO:0000256" key="2">
    <source>
        <dbReference type="ARBA" id="ARBA00004443"/>
    </source>
</evidence>
<keyword evidence="12" id="KW-0472">Membrane</keyword>
<dbReference type="EMBL" id="CAJPVJ010000117">
    <property type="protein sequence ID" value="CAG2161172.1"/>
    <property type="molecule type" value="Genomic_DNA"/>
</dbReference>
<evidence type="ECO:0000256" key="6">
    <source>
        <dbReference type="ARBA" id="ARBA00022448"/>
    </source>
</evidence>
<evidence type="ECO:0000256" key="14">
    <source>
        <dbReference type="ARBA" id="ARBA00033401"/>
    </source>
</evidence>
<evidence type="ECO:0000256" key="10">
    <source>
        <dbReference type="ARBA" id="ARBA00022990"/>
    </source>
</evidence>
<dbReference type="GO" id="GO:0006120">
    <property type="term" value="P:mitochondrial electron transport, NADH to ubiquinone"/>
    <property type="evidence" value="ECO:0007669"/>
    <property type="project" value="TreeGrafter"/>
</dbReference>
<keyword evidence="6" id="KW-0813">Transport</keyword>
<proteinExistence type="inferred from homology"/>
<evidence type="ECO:0000256" key="15">
    <source>
        <dbReference type="SAM" id="MobiDB-lite"/>
    </source>
</evidence>
<dbReference type="Proteomes" id="UP000728032">
    <property type="component" value="Unassembled WGS sequence"/>
</dbReference>
<comment type="subcellular location">
    <subcellularLocation>
        <location evidence="2">Mitochondrion inner membrane</location>
        <topology evidence="2">Peripheral membrane protein</topology>
        <orientation evidence="2">Matrix side</orientation>
    </subcellularLocation>
</comment>
<reference evidence="16" key="1">
    <citation type="submission" date="2020-11" db="EMBL/GenBank/DDBJ databases">
        <authorList>
            <person name="Tran Van P."/>
        </authorList>
    </citation>
    <scope>NUCLEOTIDE SEQUENCE</scope>
</reference>
<protein>
    <recommendedName>
        <fullName evidence="5">NADH dehydrogenase [ubiquinone] 1 alpha subcomplex subunit 7</fullName>
    </recommendedName>
    <alternativeName>
        <fullName evidence="14">Complex I-B14.5a</fullName>
    </alternativeName>
    <alternativeName>
        <fullName evidence="13">NADH-ubiquinone oxidoreductase subunit B14.5a</fullName>
    </alternativeName>
</protein>
<evidence type="ECO:0000313" key="16">
    <source>
        <dbReference type="EMBL" id="CAD7637684.1"/>
    </source>
</evidence>
<evidence type="ECO:0000256" key="3">
    <source>
        <dbReference type="ARBA" id="ARBA00005482"/>
    </source>
</evidence>
<dbReference type="PANTHER" id="PTHR12485:SF1">
    <property type="entry name" value="NADH DEHYDROGENASE [UBIQUINONE] 1 ALPHA SUBCOMPLEX SUBUNIT 7"/>
    <property type="match status" value="1"/>
</dbReference>
<dbReference type="EMBL" id="OC914942">
    <property type="protein sequence ID" value="CAD7637684.1"/>
    <property type="molecule type" value="Genomic_DNA"/>
</dbReference>
<evidence type="ECO:0000256" key="5">
    <source>
        <dbReference type="ARBA" id="ARBA00016383"/>
    </source>
</evidence>
<dbReference type="GO" id="GO:0005743">
    <property type="term" value="C:mitochondrial inner membrane"/>
    <property type="evidence" value="ECO:0007669"/>
    <property type="project" value="UniProtKB-SubCell"/>
</dbReference>
<feature type="compositionally biased region" description="Polar residues" evidence="15">
    <location>
        <begin position="92"/>
        <end position="101"/>
    </location>
</feature>
<keyword evidence="17" id="KW-1185">Reference proteome</keyword>
<keyword evidence="9" id="KW-0249">Electron transport</keyword>
<evidence type="ECO:0000256" key="13">
    <source>
        <dbReference type="ARBA" id="ARBA00030360"/>
    </source>
</evidence>
<accession>A0A7R9L9R0</accession>
<organism evidence="16">
    <name type="scientific">Oppiella nova</name>
    <dbReference type="NCBI Taxonomy" id="334625"/>
    <lineage>
        <taxon>Eukaryota</taxon>
        <taxon>Metazoa</taxon>
        <taxon>Ecdysozoa</taxon>
        <taxon>Arthropoda</taxon>
        <taxon>Chelicerata</taxon>
        <taxon>Arachnida</taxon>
        <taxon>Acari</taxon>
        <taxon>Acariformes</taxon>
        <taxon>Sarcoptiformes</taxon>
        <taxon>Oribatida</taxon>
        <taxon>Brachypylina</taxon>
        <taxon>Oppioidea</taxon>
        <taxon>Oppiidae</taxon>
        <taxon>Oppiella</taxon>
    </lineage>
</organism>
<keyword evidence="11" id="KW-0496">Mitochondrion</keyword>
<comment type="subunit">
    <text evidence="4">Complex I is composed of 45 different subunits.</text>
</comment>
<evidence type="ECO:0000256" key="9">
    <source>
        <dbReference type="ARBA" id="ARBA00022982"/>
    </source>
</evidence>
<keyword evidence="7" id="KW-0679">Respiratory chain</keyword>
<evidence type="ECO:0000313" key="17">
    <source>
        <dbReference type="Proteomes" id="UP000728032"/>
    </source>
</evidence>
<dbReference type="PANTHER" id="PTHR12485">
    <property type="entry name" value="NADH-UBIQUINONE OXIDOREDUCTASE SUBUNIT B"/>
    <property type="match status" value="1"/>
</dbReference>
<feature type="region of interest" description="Disordered" evidence="15">
    <location>
        <begin position="30"/>
        <end position="113"/>
    </location>
</feature>